<feature type="non-terminal residue" evidence="2">
    <location>
        <position position="1"/>
    </location>
</feature>
<dbReference type="InterPro" id="IPR003439">
    <property type="entry name" value="ABC_transporter-like_ATP-bd"/>
</dbReference>
<sequence>DDTPVFRDLSFSVPGGRTGLVAPNGAGKSTLLRLIAGDLQPIAGSVSVDGVLGYLPQTLPLTGDLTVAEILGIAPILAALDAVESGDPSEEHFTTIGTDWDIEERTRAQLDRLGLGDIAFTRRL</sequence>
<dbReference type="Pfam" id="PF00005">
    <property type="entry name" value="ABC_tran"/>
    <property type="match status" value="1"/>
</dbReference>
<comment type="caution">
    <text evidence="2">The sequence shown here is derived from an EMBL/GenBank/DDBJ whole genome shotgun (WGS) entry which is preliminary data.</text>
</comment>
<accession>A0A6P1CZI5</accession>
<dbReference type="Gene3D" id="3.40.50.300">
    <property type="entry name" value="P-loop containing nucleotide triphosphate hydrolases"/>
    <property type="match status" value="1"/>
</dbReference>
<keyword evidence="2" id="KW-0547">Nucleotide-binding</keyword>
<dbReference type="PANTHER" id="PTHR43038">
    <property type="entry name" value="ATP-BINDING CASSETTE, SUB-FAMILY H, MEMBER 1"/>
    <property type="match status" value="1"/>
</dbReference>
<dbReference type="PANTHER" id="PTHR43038:SF3">
    <property type="entry name" value="ABC TRANSPORTER G FAMILY MEMBER 20 ISOFORM X1"/>
    <property type="match status" value="1"/>
</dbReference>
<gene>
    <name evidence="2" type="ORF">GV791_31095</name>
</gene>
<dbReference type="GO" id="GO:0005524">
    <property type="term" value="F:ATP binding"/>
    <property type="evidence" value="ECO:0007669"/>
    <property type="project" value="UniProtKB-KW"/>
</dbReference>
<organism evidence="2 3">
    <name type="scientific">Nocardia cyriacigeorgica</name>
    <dbReference type="NCBI Taxonomy" id="135487"/>
    <lineage>
        <taxon>Bacteria</taxon>
        <taxon>Bacillati</taxon>
        <taxon>Actinomycetota</taxon>
        <taxon>Actinomycetes</taxon>
        <taxon>Mycobacteriales</taxon>
        <taxon>Nocardiaceae</taxon>
        <taxon>Nocardia</taxon>
    </lineage>
</organism>
<proteinExistence type="predicted"/>
<dbReference type="InterPro" id="IPR027417">
    <property type="entry name" value="P-loop_NTPase"/>
</dbReference>
<dbReference type="EMBL" id="JAAGVB010000248">
    <property type="protein sequence ID" value="NEW36964.1"/>
    <property type="molecule type" value="Genomic_DNA"/>
</dbReference>
<dbReference type="RefSeq" id="WP_163848553.1">
    <property type="nucleotide sequence ID" value="NZ_JAAGVB010000248.1"/>
</dbReference>
<dbReference type="GO" id="GO:0016887">
    <property type="term" value="F:ATP hydrolysis activity"/>
    <property type="evidence" value="ECO:0007669"/>
    <property type="project" value="InterPro"/>
</dbReference>
<feature type="non-terminal residue" evidence="2">
    <location>
        <position position="124"/>
    </location>
</feature>
<evidence type="ECO:0000313" key="3">
    <source>
        <dbReference type="Proteomes" id="UP000471166"/>
    </source>
</evidence>
<keyword evidence="2" id="KW-0067">ATP-binding</keyword>
<name>A0A6P1CZI5_9NOCA</name>
<feature type="domain" description="ABC transporter" evidence="1">
    <location>
        <begin position="7"/>
        <end position="117"/>
    </location>
</feature>
<protein>
    <submittedName>
        <fullName evidence="2">ABC-F family ATP-binding cassette domain-containing protein</fullName>
    </submittedName>
</protein>
<evidence type="ECO:0000259" key="1">
    <source>
        <dbReference type="Pfam" id="PF00005"/>
    </source>
</evidence>
<dbReference type="AlphaFoldDB" id="A0A6P1CZI5"/>
<reference evidence="2 3" key="1">
    <citation type="submission" date="2020-01" db="EMBL/GenBank/DDBJ databases">
        <title>Genetics and antimicrobial susceptibilities of Nocardia species isolated from the soil; a comparison with species isolated from humans.</title>
        <authorList>
            <person name="Carrasco G."/>
            <person name="Monzon S."/>
            <person name="Sansegundo M."/>
            <person name="Garcia E."/>
            <person name="Garrido N."/>
            <person name="Medina M.J."/>
            <person name="Villalon P."/>
            <person name="Ramirez-Arocha A.C."/>
            <person name="Jimenez P."/>
            <person name="Cuesta I."/>
            <person name="Valdezate S."/>
        </authorList>
    </citation>
    <scope>NUCLEOTIDE SEQUENCE [LARGE SCALE GENOMIC DNA]</scope>
    <source>
        <strain evidence="2 3">CNM20110626</strain>
    </source>
</reference>
<dbReference type="Proteomes" id="UP000471166">
    <property type="component" value="Unassembled WGS sequence"/>
</dbReference>
<evidence type="ECO:0000313" key="2">
    <source>
        <dbReference type="EMBL" id="NEW36964.1"/>
    </source>
</evidence>
<dbReference type="SUPFAM" id="SSF52540">
    <property type="entry name" value="P-loop containing nucleoside triphosphate hydrolases"/>
    <property type="match status" value="1"/>
</dbReference>